<evidence type="ECO:0000256" key="2">
    <source>
        <dbReference type="ARBA" id="ARBA00022747"/>
    </source>
</evidence>
<dbReference type="PANTHER" id="PTHR43140:SF1">
    <property type="entry name" value="TYPE I RESTRICTION ENZYME ECOKI SPECIFICITY SUBUNIT"/>
    <property type="match status" value="1"/>
</dbReference>
<accession>A0A2U1SQ41</accession>
<evidence type="ECO:0000256" key="1">
    <source>
        <dbReference type="ARBA" id="ARBA00010923"/>
    </source>
</evidence>
<protein>
    <recommendedName>
        <fullName evidence="4">Type I restriction modification DNA specificity domain-containing protein</fullName>
    </recommendedName>
</protein>
<dbReference type="InterPro" id="IPR044946">
    <property type="entry name" value="Restrct_endonuc_typeI_TRD_sf"/>
</dbReference>
<dbReference type="RefSeq" id="WP_108917395.1">
    <property type="nucleotide sequence ID" value="NZ_BGJY01000016.1"/>
</dbReference>
<evidence type="ECO:0000259" key="4">
    <source>
        <dbReference type="Pfam" id="PF01420"/>
    </source>
</evidence>
<sequence>MSAAWPIVALGDVLRRSEHMIPLDPEATYKEVTVRINGKGVVERRQVQGVEIAADRRYRAKPGQFIISRIDARHGASGLIPDDLDGAVVTNDFPLFDVAKDRLDPAFLGWMSKTASFVELCKRASEGTTNRVRLSEGRFKALNIPLPPLDEQRRIVARIEELAAKVAEAKQLRSMALDEAGAIFSKAVGALFDSRSVGWTAASVDEIAQSLDAGWSPQCEDGPANEGQWGVLKTTSVQWCEFWPHENKCLPFSAAARSELSVKAGDVLVTRAGPMKRVGVPATARKDHPNLMISDKLIRIRPKLDMINPRFLEYALSSPQAQGHLVARKTGLADAQVNISQAILRATPFSYPSLEAQSSIVAELDALQAKVNTVKAFQEETAAELDAMLPAILDKAFKGEL</sequence>
<evidence type="ECO:0000313" key="5">
    <source>
        <dbReference type="EMBL" id="PWB93734.1"/>
    </source>
</evidence>
<dbReference type="InterPro" id="IPR000055">
    <property type="entry name" value="Restrct_endonuc_typeI_TRD"/>
</dbReference>
<comment type="similarity">
    <text evidence="1">Belongs to the type-I restriction system S methylase family.</text>
</comment>
<dbReference type="Gene3D" id="3.90.220.20">
    <property type="entry name" value="DNA methylase specificity domains"/>
    <property type="match status" value="2"/>
</dbReference>
<dbReference type="CDD" id="cd17261">
    <property type="entry name" value="RMtype1_S_EcoKI-TRD2-CR2_like"/>
    <property type="match status" value="1"/>
</dbReference>
<feature type="domain" description="Type I restriction modification DNA specificity" evidence="4">
    <location>
        <begin position="122"/>
        <end position="166"/>
    </location>
</feature>
<reference evidence="5 6" key="1">
    <citation type="journal article" date="2018" name="Appl. Microbiol. Biotechnol.">
        <title>Co-cultivation of the strictly anaerobic methanogen Methanosarcina barkeri with aerobic methanotrophs in an oxygen-limited membrane bioreactor.</title>
        <authorList>
            <person name="In 't Zandt M.H."/>
            <person name="van den Bosch T.J.M."/>
            <person name="Rijkers R."/>
            <person name="van Kessel M.A.H.J."/>
            <person name="Jetten M.S.M."/>
            <person name="Welte C.U."/>
        </authorList>
    </citation>
    <scope>NUCLEOTIDE SEQUENCE [LARGE SCALE GENOMIC DNA]</scope>
    <source>
        <strain evidence="5 6">DSM 17706</strain>
    </source>
</reference>
<dbReference type="AlphaFoldDB" id="A0A2U1SQ41"/>
<keyword evidence="2" id="KW-0680">Restriction system</keyword>
<proteinExistence type="inferred from homology"/>
<keyword evidence="3" id="KW-0238">DNA-binding</keyword>
<keyword evidence="6" id="KW-1185">Reference proteome</keyword>
<dbReference type="SUPFAM" id="SSF116734">
    <property type="entry name" value="DNA methylase specificity domain"/>
    <property type="match status" value="2"/>
</dbReference>
<gene>
    <name evidence="5" type="ORF">C5689_11375</name>
</gene>
<comment type="caution">
    <text evidence="5">The sequence shown here is derived from an EMBL/GenBank/DDBJ whole genome shotgun (WGS) entry which is preliminary data.</text>
</comment>
<organism evidence="5 6">
    <name type="scientific">Methylosinus sporium</name>
    <dbReference type="NCBI Taxonomy" id="428"/>
    <lineage>
        <taxon>Bacteria</taxon>
        <taxon>Pseudomonadati</taxon>
        <taxon>Pseudomonadota</taxon>
        <taxon>Alphaproteobacteria</taxon>
        <taxon>Hyphomicrobiales</taxon>
        <taxon>Methylocystaceae</taxon>
        <taxon>Methylosinus</taxon>
    </lineage>
</organism>
<dbReference type="Pfam" id="PF01420">
    <property type="entry name" value="Methylase_S"/>
    <property type="match status" value="1"/>
</dbReference>
<dbReference type="OrthoDB" id="9806213at2"/>
<evidence type="ECO:0000313" key="6">
    <source>
        <dbReference type="Proteomes" id="UP000245137"/>
    </source>
</evidence>
<dbReference type="InterPro" id="IPR051212">
    <property type="entry name" value="Type-I_RE_S_subunit"/>
</dbReference>
<dbReference type="GO" id="GO:0009307">
    <property type="term" value="P:DNA restriction-modification system"/>
    <property type="evidence" value="ECO:0007669"/>
    <property type="project" value="UniProtKB-KW"/>
</dbReference>
<dbReference type="GO" id="GO:0003677">
    <property type="term" value="F:DNA binding"/>
    <property type="evidence" value="ECO:0007669"/>
    <property type="project" value="UniProtKB-KW"/>
</dbReference>
<name>A0A2U1SQ41_METSR</name>
<dbReference type="PANTHER" id="PTHR43140">
    <property type="entry name" value="TYPE-1 RESTRICTION ENZYME ECOKI SPECIFICITY PROTEIN"/>
    <property type="match status" value="1"/>
</dbReference>
<dbReference type="Proteomes" id="UP000245137">
    <property type="component" value="Unassembled WGS sequence"/>
</dbReference>
<evidence type="ECO:0000256" key="3">
    <source>
        <dbReference type="ARBA" id="ARBA00023125"/>
    </source>
</evidence>
<dbReference type="EMBL" id="PUIV01000016">
    <property type="protein sequence ID" value="PWB93734.1"/>
    <property type="molecule type" value="Genomic_DNA"/>
</dbReference>